<dbReference type="OrthoDB" id="6221871at2"/>
<gene>
    <name evidence="3" type="ORF">EMK97_11780</name>
</gene>
<feature type="domain" description="Bacterial repeat" evidence="2">
    <location>
        <begin position="233"/>
        <end position="277"/>
    </location>
</feature>
<dbReference type="RefSeq" id="WP_130602406.1">
    <property type="nucleotide sequence ID" value="NZ_CP034759.1"/>
</dbReference>
<evidence type="ECO:0000313" key="4">
    <source>
        <dbReference type="Proteomes" id="UP000290244"/>
    </source>
</evidence>
<keyword evidence="4" id="KW-1185">Reference proteome</keyword>
<organism evidence="3 4">
    <name type="scientific">Litorilituus sediminis</name>
    <dbReference type="NCBI Taxonomy" id="718192"/>
    <lineage>
        <taxon>Bacteria</taxon>
        <taxon>Pseudomonadati</taxon>
        <taxon>Pseudomonadota</taxon>
        <taxon>Gammaproteobacteria</taxon>
        <taxon>Alteromonadales</taxon>
        <taxon>Colwelliaceae</taxon>
        <taxon>Litorilituus</taxon>
    </lineage>
</organism>
<dbReference type="AlphaFoldDB" id="A0A4P6P9V5"/>
<feature type="domain" description="Bacterial repeat" evidence="2">
    <location>
        <begin position="149"/>
        <end position="200"/>
    </location>
</feature>
<evidence type="ECO:0000256" key="1">
    <source>
        <dbReference type="SAM" id="SignalP"/>
    </source>
</evidence>
<protein>
    <recommendedName>
        <fullName evidence="2">Bacterial repeat domain-containing protein</fullName>
    </recommendedName>
</protein>
<name>A0A4P6P9V5_9GAMM</name>
<dbReference type="InterPro" id="IPR044060">
    <property type="entry name" value="Bacterial_rp_domain"/>
</dbReference>
<dbReference type="EMBL" id="CP034759">
    <property type="protein sequence ID" value="QBG36345.1"/>
    <property type="molecule type" value="Genomic_DNA"/>
</dbReference>
<reference evidence="3 4" key="1">
    <citation type="submission" date="2018-12" db="EMBL/GenBank/DDBJ databases">
        <title>Complete genome of Litorilituus sediminis.</title>
        <authorList>
            <person name="Liu A."/>
            <person name="Rong J."/>
        </authorList>
    </citation>
    <scope>NUCLEOTIDE SEQUENCE [LARGE SCALE GENOMIC DNA]</scope>
    <source>
        <strain evidence="3 4">JCM 17549</strain>
    </source>
</reference>
<sequence length="1068" mass="119076">MQLIQSLKLLFSLVLALSLLACGSNGDDAKIVTDKPIDNYAIDVQILNAEQLGTVTILPDNIMCTSSCTTSVVANSAITLTHKSNDNSSFQGWGGACAGLSDCKVTVNQDITIQANFIQTTNQKTLTIQNNHNGQLYLNGNLIDCPSQCSYTFAQGEQISLSTSSNEAFNFDGWSGACSGTGDCILLMNQDASVEALFSALIPQHLLAITTSNNGQIYLDDNPITCIEACLYSFEQGSQIRLSAIADKGFSFDGWPSQCDSTSTGGCILQMDQDIELELSFSKDIIFNSLTITTNNLGQIQLNEQIIDCITTCSYTYEQGSSLTLTAIANEGYVFDGWSGACSGQAQCSITLNEDTSVQASFSAIPAVVYDKNSSAMVITEPYGETHSNYPVQIGRPFIEGEISNFPQVLINGETITSQANVMQRHPDGSVKHAIISFIIPEVLPNSSKIITFENTESSNETPLSKAEMLSTQFDAQMALTFTDETSISAKDMLTNDHYRYWLKGPIATSIILADHSEERVYDVGSDSHRSIRPLFHITFWPTIDKYHVRYIGESANTESLQDQTYQLALKIDGNTFYNSTAIPHQTMTRWTRTQWSGEQFKPLSINHNVHYLVKTHSLPNFDVERVIPESTISKDWQLWQSKDTDLYDKGWWQSAMATGGGRPDIGIYPAWTVKWLFTGDWRYHTIATKQADLASAWPIFLREGDSSRRFDFAGNYDGIGRILSMAPQARPTHWTARPDWHEVAENDKIHYVGSHEKTLWRPDKAHHPDLASPQYLLTGDYYYLEQMLFSAAYVSGDNNAKGFKSTLGRGPTGSEGGLYSGEVRGQGWALRTRLHAYDILPDDFPEKAYFHQLNQNAISMWEGLMAVTLTNIADQELYDFVKNNVIQNEFKKTLTPSTIGQWDEGVSSSSYVKPERVNTDNVNQALAPWMQNFVIIALGRAKELGYDTQNLLNFSGQQLTSLFADETLSPAMMSAYIIPTLDKNNQWFTSWSTIYQQYTDAYTTEVQQYVLNNQDTEHGYHSIAMAAAAYLNGLSHHDKLWQYIQQNIASKSIYDSNPKWAIVPRTE</sequence>
<feature type="domain" description="Bacterial repeat" evidence="2">
    <location>
        <begin position="67"/>
        <end position="118"/>
    </location>
</feature>
<dbReference type="KEGG" id="lsd:EMK97_11780"/>
<accession>A0A4P6P9V5</accession>
<evidence type="ECO:0000259" key="2">
    <source>
        <dbReference type="Pfam" id="PF18998"/>
    </source>
</evidence>
<dbReference type="Pfam" id="PF18998">
    <property type="entry name" value="Flg_new_2"/>
    <property type="match status" value="4"/>
</dbReference>
<feature type="chain" id="PRO_5020606918" description="Bacterial repeat domain-containing protein" evidence="1">
    <location>
        <begin position="22"/>
        <end position="1068"/>
    </location>
</feature>
<evidence type="ECO:0000313" key="3">
    <source>
        <dbReference type="EMBL" id="QBG36345.1"/>
    </source>
</evidence>
<keyword evidence="1" id="KW-0732">Signal</keyword>
<feature type="signal peptide" evidence="1">
    <location>
        <begin position="1"/>
        <end position="21"/>
    </location>
</feature>
<feature type="domain" description="Bacterial repeat" evidence="2">
    <location>
        <begin position="310"/>
        <end position="365"/>
    </location>
</feature>
<proteinExistence type="predicted"/>
<dbReference type="Proteomes" id="UP000290244">
    <property type="component" value="Chromosome"/>
</dbReference>